<dbReference type="PANTHER" id="PTHR43023">
    <property type="entry name" value="PROTEIN TRIGALACTOSYLDIACYLGLYCEROL 3, CHLOROPLASTIC"/>
    <property type="match status" value="1"/>
</dbReference>
<feature type="domain" description="ABC transporter" evidence="4">
    <location>
        <begin position="3"/>
        <end position="239"/>
    </location>
</feature>
<dbReference type="EMBL" id="MWDQ01000066">
    <property type="protein sequence ID" value="OQB73759.1"/>
    <property type="molecule type" value="Genomic_DNA"/>
</dbReference>
<evidence type="ECO:0000259" key="4">
    <source>
        <dbReference type="PROSITE" id="PS50893"/>
    </source>
</evidence>
<evidence type="ECO:0000313" key="5">
    <source>
        <dbReference type="EMBL" id="OQB73759.1"/>
    </source>
</evidence>
<dbReference type="InterPro" id="IPR017871">
    <property type="entry name" value="ABC_transporter-like_CS"/>
</dbReference>
<keyword evidence="3 5" id="KW-0067">ATP-binding</keyword>
<comment type="caution">
    <text evidence="5">The sequence shown here is derived from an EMBL/GenBank/DDBJ whole genome shotgun (WGS) entry which is preliminary data.</text>
</comment>
<dbReference type="PANTHER" id="PTHR43023:SF6">
    <property type="entry name" value="INTERMEMBRANE PHOSPHOLIPID TRANSPORT SYSTEM ATP-BINDING PROTEIN MLAF"/>
    <property type="match status" value="1"/>
</dbReference>
<dbReference type="GO" id="GO:0005524">
    <property type="term" value="F:ATP binding"/>
    <property type="evidence" value="ECO:0007669"/>
    <property type="project" value="UniProtKB-KW"/>
</dbReference>
<dbReference type="SMART" id="SM00382">
    <property type="entry name" value="AAA"/>
    <property type="match status" value="1"/>
</dbReference>
<accession>A0A1V6CA64</accession>
<dbReference type="PROSITE" id="PS50893">
    <property type="entry name" value="ABC_TRANSPORTER_2"/>
    <property type="match status" value="1"/>
</dbReference>
<name>A0A1V6CA64_UNCT6</name>
<protein>
    <submittedName>
        <fullName evidence="5">Glycine betaine/L-proline transport ATP-binding protein ProV</fullName>
    </submittedName>
</protein>
<organism evidence="5">
    <name type="scientific">candidate division TA06 bacterium ADurb.Bin131</name>
    <dbReference type="NCBI Taxonomy" id="1852827"/>
    <lineage>
        <taxon>Bacteria</taxon>
        <taxon>Bacteria division TA06</taxon>
    </lineage>
</organism>
<reference evidence="5" key="1">
    <citation type="submission" date="2017-02" db="EMBL/GenBank/DDBJ databases">
        <title>Delving into the versatile metabolic prowess of the omnipresent phylum Bacteroidetes.</title>
        <authorList>
            <person name="Nobu M.K."/>
            <person name="Mei R."/>
            <person name="Narihiro T."/>
            <person name="Kuroda K."/>
            <person name="Liu W.-T."/>
        </authorList>
    </citation>
    <scope>NUCLEOTIDE SEQUENCE</scope>
    <source>
        <strain evidence="5">ADurb.Bin131</strain>
    </source>
</reference>
<evidence type="ECO:0000256" key="1">
    <source>
        <dbReference type="ARBA" id="ARBA00022448"/>
    </source>
</evidence>
<keyword evidence="1" id="KW-0813">Transport</keyword>
<dbReference type="GO" id="GO:0016887">
    <property type="term" value="F:ATP hydrolysis activity"/>
    <property type="evidence" value="ECO:0007669"/>
    <property type="project" value="InterPro"/>
</dbReference>
<sequence length="249" mass="27944">MVIQIEDLVVMLKEYEILHGISLNIPEGKTFVILGQSGSGKTVLLKTLLGLIQPYKGKLVIFGQDMFKIKDDNLFDIRRKTGMVFQSSALFDSMSVWENVGFFLLEHSDLSEGEIRKQAENVLMAVGLEGIADKMPEELSGGMKKRVGIARALISKPQLLLYDEPTAGLDVLISSSIIKLMKKIHTEFSTTELIVTHDLAIARNLANDIAVIHEGKILAVGRWEDLKNSKIEFVRYFLNIGEYYENKNI</sequence>
<dbReference type="InterPro" id="IPR003593">
    <property type="entry name" value="AAA+_ATPase"/>
</dbReference>
<evidence type="ECO:0000256" key="3">
    <source>
        <dbReference type="ARBA" id="ARBA00022840"/>
    </source>
</evidence>
<dbReference type="AlphaFoldDB" id="A0A1V6CA64"/>
<dbReference type="SUPFAM" id="SSF52540">
    <property type="entry name" value="P-loop containing nucleoside triphosphate hydrolases"/>
    <property type="match status" value="1"/>
</dbReference>
<dbReference type="InterPro" id="IPR003439">
    <property type="entry name" value="ABC_transporter-like_ATP-bd"/>
</dbReference>
<proteinExistence type="predicted"/>
<dbReference type="Gene3D" id="3.40.50.300">
    <property type="entry name" value="P-loop containing nucleotide triphosphate hydrolases"/>
    <property type="match status" value="1"/>
</dbReference>
<evidence type="ECO:0000256" key="2">
    <source>
        <dbReference type="ARBA" id="ARBA00022741"/>
    </source>
</evidence>
<dbReference type="PROSITE" id="PS00211">
    <property type="entry name" value="ABC_TRANSPORTER_1"/>
    <property type="match status" value="1"/>
</dbReference>
<dbReference type="Pfam" id="PF00005">
    <property type="entry name" value="ABC_tran"/>
    <property type="match status" value="1"/>
</dbReference>
<gene>
    <name evidence="5" type="primary">proV</name>
    <name evidence="5" type="ORF">BWX89_00806</name>
</gene>
<dbReference type="Proteomes" id="UP000485562">
    <property type="component" value="Unassembled WGS sequence"/>
</dbReference>
<keyword evidence="2" id="KW-0547">Nucleotide-binding</keyword>
<dbReference type="InterPro" id="IPR027417">
    <property type="entry name" value="P-loop_NTPase"/>
</dbReference>